<dbReference type="Pfam" id="PF04146">
    <property type="entry name" value="YTH"/>
    <property type="match status" value="1"/>
</dbReference>
<evidence type="ECO:0000259" key="2">
    <source>
        <dbReference type="PROSITE" id="PS50882"/>
    </source>
</evidence>
<proteinExistence type="predicted"/>
<feature type="region of interest" description="Disordered" evidence="1">
    <location>
        <begin position="113"/>
        <end position="139"/>
    </location>
</feature>
<protein>
    <recommendedName>
        <fullName evidence="2">YTH domain-containing protein</fullName>
    </recommendedName>
</protein>
<name>A0A074ZL03_OPIVI</name>
<feature type="compositionally biased region" description="Low complexity" evidence="1">
    <location>
        <begin position="458"/>
        <end position="468"/>
    </location>
</feature>
<evidence type="ECO:0000313" key="3">
    <source>
        <dbReference type="EMBL" id="KER28033.1"/>
    </source>
</evidence>
<dbReference type="EMBL" id="KL596709">
    <property type="protein sequence ID" value="KER28033.1"/>
    <property type="molecule type" value="Genomic_DNA"/>
</dbReference>
<evidence type="ECO:0000313" key="4">
    <source>
        <dbReference type="Proteomes" id="UP000054324"/>
    </source>
</evidence>
<reference evidence="3 4" key="1">
    <citation type="submission" date="2013-11" db="EMBL/GenBank/DDBJ databases">
        <title>Opisthorchis viverrini - life in the bile duct.</title>
        <authorList>
            <person name="Young N.D."/>
            <person name="Nagarajan N."/>
            <person name="Lin S.J."/>
            <person name="Korhonen P.K."/>
            <person name="Jex A.R."/>
            <person name="Hall R.S."/>
            <person name="Safavi-Hemami H."/>
            <person name="Kaewkong W."/>
            <person name="Bertrand D."/>
            <person name="Gao S."/>
            <person name="Seet Q."/>
            <person name="Wongkham S."/>
            <person name="Teh B.T."/>
            <person name="Wongkham C."/>
            <person name="Intapan P.M."/>
            <person name="Maleewong W."/>
            <person name="Yang X."/>
            <person name="Hu M."/>
            <person name="Wang Z."/>
            <person name="Hofmann A."/>
            <person name="Sternberg P.W."/>
            <person name="Tan P."/>
            <person name="Wang J."/>
            <person name="Gasser R.B."/>
        </authorList>
    </citation>
    <scope>NUCLEOTIDE SEQUENCE [LARGE SCALE GENOMIC DNA]</scope>
</reference>
<dbReference type="Proteomes" id="UP000054324">
    <property type="component" value="Unassembled WGS sequence"/>
</dbReference>
<sequence>MHFTPTQCKVLLQEWVGSNLNLMFADEPIGANVYGNMTNAADTYYGTLFSHLSYGMGENGGTPNPGNNPDAAALAAAMAAVAGGGGTAAADWSGVNNVVYPQTSGATLLSGVNQHHHQTNSLGDMTHSGGGGGPVSSSASPPYTATLLAAIAAAAAAAYPAAMHPQQLSSHPNASATAVGRSFMPTNTGQTDYTQVYYRSPPRQPGVRTPLTTGLYSNEAQFPTATVTLPGWPYSAPSPYHTSSTPIGGIVPISDGWSTPTSQQMHPVVCSELDSASLHHLVGSTTFAPNQLDDRAPKDPVLINTHPYYTSHLREQTVNYGTTHGGSVEDPSISSYSTHGTGQNPITSHLVNGMLSNGQAVSYADAFLSSMRPAAQPQHFRPPPDDNQNLQEGKHMLDEFNRLSIREYSPVEGTSVTSPPPATTSQSLCTGDNKPKNPSATWSSSSYSEVNKTVTARPGVGSSPRTGGPVPPVVPNSMSLNSAGRPIAQPPSSAAGEAPRAKTWANIAGQPPRGSAAVLVGSTTGWSAKRLPGSMLVTATSRPSSQPSTTTPVVIASAPTKASTANGEQNPTSFRSSAGAADESTAVVNKAGGSCGGSVSYDESMRMFQRESEALYQRLAKSINPATFDTNVEKARFFVIKSFSEDDIHRSIKYSVWCSTELGNKKLDSAYVGANNQYPIYLFFSVNGSGHFCGMAEMTSRVDYDTRVRVWAQDKWQGAFSVRWIFVKDVPNTALRHIRIESNENKPVTHSRDATELPLERGRQVMEVFANYSHTLSIFDDFLFYEQRERQDGYRRKDTGTRRG</sequence>
<feature type="compositionally biased region" description="Polar residues" evidence="1">
    <location>
        <begin position="436"/>
        <end position="454"/>
    </location>
</feature>
<dbReference type="PROSITE" id="PS50882">
    <property type="entry name" value="YTH"/>
    <property type="match status" value="1"/>
</dbReference>
<dbReference type="GO" id="GO:1990247">
    <property type="term" value="F:N6-methyladenosine-containing RNA reader activity"/>
    <property type="evidence" value="ECO:0007669"/>
    <property type="project" value="TreeGrafter"/>
</dbReference>
<dbReference type="Gene3D" id="3.10.590.10">
    <property type="entry name" value="ph1033 like domains"/>
    <property type="match status" value="1"/>
</dbReference>
<gene>
    <name evidence="3" type="ORF">T265_05078</name>
</gene>
<organism evidence="3 4">
    <name type="scientific">Opisthorchis viverrini</name>
    <name type="common">Southeast Asian liver fluke</name>
    <dbReference type="NCBI Taxonomy" id="6198"/>
    <lineage>
        <taxon>Eukaryota</taxon>
        <taxon>Metazoa</taxon>
        <taxon>Spiralia</taxon>
        <taxon>Lophotrochozoa</taxon>
        <taxon>Platyhelminthes</taxon>
        <taxon>Trematoda</taxon>
        <taxon>Digenea</taxon>
        <taxon>Opisthorchiida</taxon>
        <taxon>Opisthorchiata</taxon>
        <taxon>Opisthorchiidae</taxon>
        <taxon>Opisthorchis</taxon>
    </lineage>
</organism>
<dbReference type="OrthoDB" id="306690at2759"/>
<dbReference type="KEGG" id="ovi:T265_05078"/>
<feature type="compositionally biased region" description="Polar residues" evidence="1">
    <location>
        <begin position="560"/>
        <end position="576"/>
    </location>
</feature>
<dbReference type="PANTHER" id="PTHR12357:SF89">
    <property type="entry name" value="YTH DOMAIN-CONTAINING FAMILY PROTEIN"/>
    <property type="match status" value="1"/>
</dbReference>
<keyword evidence="4" id="KW-1185">Reference proteome</keyword>
<feature type="region of interest" description="Disordered" evidence="1">
    <location>
        <begin position="411"/>
        <end position="501"/>
    </location>
</feature>
<dbReference type="InterPro" id="IPR045168">
    <property type="entry name" value="YTH_prot"/>
</dbReference>
<accession>A0A074ZL03</accession>
<dbReference type="STRING" id="6198.A0A074ZL03"/>
<dbReference type="RefSeq" id="XP_009168253.1">
    <property type="nucleotide sequence ID" value="XM_009169989.1"/>
</dbReference>
<dbReference type="CDD" id="cd21134">
    <property type="entry name" value="YTH"/>
    <property type="match status" value="1"/>
</dbReference>
<feature type="region of interest" description="Disordered" evidence="1">
    <location>
        <begin position="560"/>
        <end position="581"/>
    </location>
</feature>
<dbReference type="AlphaFoldDB" id="A0A074ZL03"/>
<dbReference type="GeneID" id="20319260"/>
<feature type="domain" description="YTH" evidence="2">
    <location>
        <begin position="635"/>
        <end position="769"/>
    </location>
</feature>
<feature type="compositionally biased region" description="Polar residues" evidence="1">
    <location>
        <begin position="166"/>
        <end position="176"/>
    </location>
</feature>
<dbReference type="GO" id="GO:0003729">
    <property type="term" value="F:mRNA binding"/>
    <property type="evidence" value="ECO:0007669"/>
    <property type="project" value="TreeGrafter"/>
</dbReference>
<dbReference type="GO" id="GO:0005737">
    <property type="term" value="C:cytoplasm"/>
    <property type="evidence" value="ECO:0007669"/>
    <property type="project" value="TreeGrafter"/>
</dbReference>
<dbReference type="CTD" id="20319260"/>
<dbReference type="PANTHER" id="PTHR12357">
    <property type="entry name" value="YTH YT521-B HOMOLOGY DOMAIN-CONTAINING"/>
    <property type="match status" value="1"/>
</dbReference>
<evidence type="ECO:0000256" key="1">
    <source>
        <dbReference type="SAM" id="MobiDB-lite"/>
    </source>
</evidence>
<feature type="compositionally biased region" description="Polar residues" evidence="1">
    <location>
        <begin position="113"/>
        <end position="123"/>
    </location>
</feature>
<dbReference type="GO" id="GO:0061157">
    <property type="term" value="P:mRNA destabilization"/>
    <property type="evidence" value="ECO:0007669"/>
    <property type="project" value="TreeGrafter"/>
</dbReference>
<dbReference type="InterPro" id="IPR007275">
    <property type="entry name" value="YTH_domain"/>
</dbReference>
<feature type="region of interest" description="Disordered" evidence="1">
    <location>
        <begin position="166"/>
        <end position="185"/>
    </location>
</feature>